<evidence type="ECO:0000313" key="2">
    <source>
        <dbReference type="Proteomes" id="UP001352852"/>
    </source>
</evidence>
<gene>
    <name evidence="1" type="ORF">CHARACLAT_004214</name>
</gene>
<organism evidence="1 2">
    <name type="scientific">Characodon lateralis</name>
    <dbReference type="NCBI Taxonomy" id="208331"/>
    <lineage>
        <taxon>Eukaryota</taxon>
        <taxon>Metazoa</taxon>
        <taxon>Chordata</taxon>
        <taxon>Craniata</taxon>
        <taxon>Vertebrata</taxon>
        <taxon>Euteleostomi</taxon>
        <taxon>Actinopterygii</taxon>
        <taxon>Neopterygii</taxon>
        <taxon>Teleostei</taxon>
        <taxon>Neoteleostei</taxon>
        <taxon>Acanthomorphata</taxon>
        <taxon>Ovalentaria</taxon>
        <taxon>Atherinomorphae</taxon>
        <taxon>Cyprinodontiformes</taxon>
        <taxon>Goodeidae</taxon>
        <taxon>Characodon</taxon>
    </lineage>
</organism>
<evidence type="ECO:0000313" key="1">
    <source>
        <dbReference type="EMBL" id="MED6263400.1"/>
    </source>
</evidence>
<protein>
    <submittedName>
        <fullName evidence="1">Uncharacterized protein</fullName>
    </submittedName>
</protein>
<accession>A0ABU7CNG4</accession>
<dbReference type="EMBL" id="JAHUTJ010000190">
    <property type="protein sequence ID" value="MED6263400.1"/>
    <property type="molecule type" value="Genomic_DNA"/>
</dbReference>
<reference evidence="1 2" key="1">
    <citation type="submission" date="2021-06" db="EMBL/GenBank/DDBJ databases">
        <authorList>
            <person name="Palmer J.M."/>
        </authorList>
    </citation>
    <scope>NUCLEOTIDE SEQUENCE [LARGE SCALE GENOMIC DNA]</scope>
    <source>
        <strain evidence="1 2">CL_MEX2019</strain>
        <tissue evidence="1">Muscle</tissue>
    </source>
</reference>
<comment type="caution">
    <text evidence="1">The sequence shown here is derived from an EMBL/GenBank/DDBJ whole genome shotgun (WGS) entry which is preliminary data.</text>
</comment>
<sequence>MAIPPILTGWERRVSSPMVTLEELQISTVALLSNTQFISSPGMKSSQQLACQKINRSWPGNLTLHINLNTTIKFDGGVRHAEGFFSLAGTGKLVRADKKMDGAKDRTNLC</sequence>
<dbReference type="Proteomes" id="UP001352852">
    <property type="component" value="Unassembled WGS sequence"/>
</dbReference>
<name>A0ABU7CNG4_9TELE</name>
<keyword evidence="2" id="KW-1185">Reference proteome</keyword>
<proteinExistence type="predicted"/>